<organism evidence="5 6">
    <name type="scientific">Herbiconiux ginsengi</name>
    <dbReference type="NCBI Taxonomy" id="381665"/>
    <lineage>
        <taxon>Bacteria</taxon>
        <taxon>Bacillati</taxon>
        <taxon>Actinomycetota</taxon>
        <taxon>Actinomycetes</taxon>
        <taxon>Micrococcales</taxon>
        <taxon>Microbacteriaceae</taxon>
        <taxon>Herbiconiux</taxon>
    </lineage>
</organism>
<feature type="domain" description="Glycoside hydrolase family 3 N-terminal" evidence="4">
    <location>
        <begin position="24"/>
        <end position="320"/>
    </location>
</feature>
<proteinExistence type="inferred from homology"/>
<dbReference type="GO" id="GO:0004553">
    <property type="term" value="F:hydrolase activity, hydrolyzing O-glycosyl compounds"/>
    <property type="evidence" value="ECO:0007669"/>
    <property type="project" value="InterPro"/>
</dbReference>
<dbReference type="InterPro" id="IPR001764">
    <property type="entry name" value="Glyco_hydro_3_N"/>
</dbReference>
<evidence type="ECO:0000256" key="2">
    <source>
        <dbReference type="ARBA" id="ARBA00022801"/>
    </source>
</evidence>
<dbReference type="InterPro" id="IPR050226">
    <property type="entry name" value="NagZ_Beta-hexosaminidase"/>
</dbReference>
<dbReference type="PANTHER" id="PTHR30480:SF16">
    <property type="entry name" value="GLYCOSIDE HYDROLASE FAMILY 3 DOMAIN PROTEIN"/>
    <property type="match status" value="1"/>
</dbReference>
<dbReference type="OrthoDB" id="9805821at2"/>
<dbReference type="AlphaFoldDB" id="A0A1H3JS13"/>
<name>A0A1H3JS13_9MICO</name>
<dbReference type="RefSeq" id="WP_092547791.1">
    <property type="nucleotide sequence ID" value="NZ_FNPZ01000001.1"/>
</dbReference>
<dbReference type="InterPro" id="IPR019800">
    <property type="entry name" value="Glyco_hydro_3_AS"/>
</dbReference>
<dbReference type="GO" id="GO:0009254">
    <property type="term" value="P:peptidoglycan turnover"/>
    <property type="evidence" value="ECO:0007669"/>
    <property type="project" value="TreeGrafter"/>
</dbReference>
<dbReference type="NCBIfam" id="NF003740">
    <property type="entry name" value="PRK05337.1"/>
    <property type="match status" value="1"/>
</dbReference>
<evidence type="ECO:0000313" key="5">
    <source>
        <dbReference type="EMBL" id="SDY42681.1"/>
    </source>
</evidence>
<dbReference type="Gene3D" id="3.20.20.300">
    <property type="entry name" value="Glycoside hydrolase, family 3, N-terminal domain"/>
    <property type="match status" value="1"/>
</dbReference>
<comment type="similarity">
    <text evidence="1">Belongs to the glycosyl hydrolase 3 family.</text>
</comment>
<evidence type="ECO:0000256" key="1">
    <source>
        <dbReference type="ARBA" id="ARBA00005336"/>
    </source>
</evidence>
<evidence type="ECO:0000256" key="3">
    <source>
        <dbReference type="ARBA" id="ARBA00023295"/>
    </source>
</evidence>
<dbReference type="InterPro" id="IPR036962">
    <property type="entry name" value="Glyco_hydro_3_N_sf"/>
</dbReference>
<reference evidence="5 6" key="1">
    <citation type="submission" date="2016-10" db="EMBL/GenBank/DDBJ databases">
        <authorList>
            <person name="de Groot N.N."/>
        </authorList>
    </citation>
    <scope>NUCLEOTIDE SEQUENCE [LARGE SCALE GENOMIC DNA]</scope>
    <source>
        <strain evidence="5 6">CGMCC 4.3491</strain>
    </source>
</reference>
<evidence type="ECO:0000259" key="4">
    <source>
        <dbReference type="Pfam" id="PF00933"/>
    </source>
</evidence>
<dbReference type="SUPFAM" id="SSF51445">
    <property type="entry name" value="(Trans)glycosidases"/>
    <property type="match status" value="1"/>
</dbReference>
<gene>
    <name evidence="5" type="ORF">SAMN05216554_0290</name>
</gene>
<dbReference type="PANTHER" id="PTHR30480">
    <property type="entry name" value="BETA-HEXOSAMINIDASE-RELATED"/>
    <property type="match status" value="1"/>
</dbReference>
<dbReference type="Pfam" id="PF00933">
    <property type="entry name" value="Glyco_hydro_3"/>
    <property type="match status" value="1"/>
</dbReference>
<accession>A0A1H3JS13</accession>
<keyword evidence="3" id="KW-0326">Glycosidase</keyword>
<dbReference type="GO" id="GO:0005975">
    <property type="term" value="P:carbohydrate metabolic process"/>
    <property type="evidence" value="ECO:0007669"/>
    <property type="project" value="InterPro"/>
</dbReference>
<keyword evidence="6" id="KW-1185">Reference proteome</keyword>
<dbReference type="InterPro" id="IPR017853">
    <property type="entry name" value="GH"/>
</dbReference>
<dbReference type="Proteomes" id="UP000198891">
    <property type="component" value="Unassembled WGS sequence"/>
</dbReference>
<evidence type="ECO:0000313" key="6">
    <source>
        <dbReference type="Proteomes" id="UP000198891"/>
    </source>
</evidence>
<dbReference type="PROSITE" id="PS00775">
    <property type="entry name" value="GLYCOSYL_HYDROL_F3"/>
    <property type="match status" value="1"/>
</dbReference>
<sequence length="500" mass="52142">MSRQHILGTLLPGFVGTTLPEWVERMLREGLGGVCLFGENIVSTSQLRALTDAIRAANPDALIAIDEEGGDVTRLYYDRGSPFPGNAVLGRLDDLDATRSVASAVGAELRAVGVNLDFAPDVDINSNPRNPVIGIRSFGSDPALVARHSAAWVEGLQAQGVAASIKHFPGHGDTAQDSHLALPSVNASIETLRERELLPFAAAVRAGAFTVMTSHIVLPRLDPAQPATFSAAVLEGVLRGELGFDGVIVSDALDMVGASGEIGIPAAAVRALAAGCDLLCIGTKNTEQQIDDIVDRVSSALVDGELTVARLAEATVRLRQLGDRIRDAEVRAGGVPGATPGAATPDAALVAAMPDARRVVSSFALDPAAAETLRGAGWVVVRVDTVANIAVGAVPWGPFRALAEAGMVLPVVEVTEEDGDDRIGDMPLEASVLVIGKDNERRPRVTDLIDALRARHERVVVVDMGWPGDDPRYAGVATFGASALVGDALAALLIENGVRP</sequence>
<keyword evidence="2" id="KW-0378">Hydrolase</keyword>
<dbReference type="EMBL" id="FNPZ01000001">
    <property type="protein sequence ID" value="SDY42681.1"/>
    <property type="molecule type" value="Genomic_DNA"/>
</dbReference>
<dbReference type="STRING" id="381665.SAMN05216554_0290"/>
<protein>
    <submittedName>
        <fullName evidence="5">Beta-N-acetylhexosaminidase</fullName>
    </submittedName>
</protein>